<dbReference type="Gene3D" id="1.25.40.10">
    <property type="entry name" value="Tetratricopeptide repeat domain"/>
    <property type="match status" value="1"/>
</dbReference>
<dbReference type="EMBL" id="CP037940">
    <property type="protein sequence ID" value="QBO35915.1"/>
    <property type="molecule type" value="Genomic_DNA"/>
</dbReference>
<dbReference type="InterPro" id="IPR011990">
    <property type="entry name" value="TPR-like_helical_dom_sf"/>
</dbReference>
<dbReference type="AlphaFoldDB" id="A0A4V1AIL4"/>
<accession>A0A4V1AIL4</accession>
<name>A0A4V1AIL4_9LACO</name>
<dbReference type="RefSeq" id="WP_133362994.1">
    <property type="nucleotide sequence ID" value="NZ_CP037940.1"/>
</dbReference>
<sequence length="281" mass="32110">MDNQPQDKYGYDEAIQNTIAEQQENNTHGALMILNTLIDKYEANPYVDDDKAEYRYFDNPLEAVLYQVMAEPTKEVEQMDRNFGYMYALRGMLLFNDDKQKAIESLELAHSLTPSEPKIFFEIAEDYRVLENWDEFLAYTRKAWEISYLTEDVAQVFRNFAVYYLSHDDIDFAAQLLFISLAYEQDSDMAQSTLSQIAEVTGKEPTQPDDDTGARLEKENIPAMANHTVIQVAMDLGRSALEEGFPTQAQELFQIVYNLTGDDAVQKMIADLPAADANPEV</sequence>
<dbReference type="OrthoDB" id="1998276at2"/>
<organism evidence="1 2">
    <name type="scientific">Periweissella cryptocerci</name>
    <dbReference type="NCBI Taxonomy" id="2506420"/>
    <lineage>
        <taxon>Bacteria</taxon>
        <taxon>Bacillati</taxon>
        <taxon>Bacillota</taxon>
        <taxon>Bacilli</taxon>
        <taxon>Lactobacillales</taxon>
        <taxon>Lactobacillaceae</taxon>
        <taxon>Periweissella</taxon>
    </lineage>
</organism>
<dbReference type="SUPFAM" id="SSF48452">
    <property type="entry name" value="TPR-like"/>
    <property type="match status" value="1"/>
</dbReference>
<dbReference type="Proteomes" id="UP000292886">
    <property type="component" value="Chromosome"/>
</dbReference>
<keyword evidence="2" id="KW-1185">Reference proteome</keyword>
<reference evidence="2" key="1">
    <citation type="submission" date="2019-03" db="EMBL/GenBank/DDBJ databases">
        <title>Weissella sp. 26KH-42 Genome sequencing.</title>
        <authorList>
            <person name="Heo J."/>
            <person name="Kim S.-J."/>
            <person name="Kim J.-S."/>
            <person name="Hong S.-B."/>
            <person name="Kwon S.-W."/>
        </authorList>
    </citation>
    <scope>NUCLEOTIDE SEQUENCE [LARGE SCALE GENOMIC DNA]</scope>
    <source>
        <strain evidence="2">26KH-42</strain>
    </source>
</reference>
<evidence type="ECO:0000313" key="1">
    <source>
        <dbReference type="EMBL" id="QBO35915.1"/>
    </source>
</evidence>
<protein>
    <recommendedName>
        <fullName evidence="3">Tetratricopeptide repeat protein</fullName>
    </recommendedName>
</protein>
<evidence type="ECO:0000313" key="2">
    <source>
        <dbReference type="Proteomes" id="UP000292886"/>
    </source>
</evidence>
<dbReference type="KEGG" id="wei:EQG49_05295"/>
<evidence type="ECO:0008006" key="3">
    <source>
        <dbReference type="Google" id="ProtNLM"/>
    </source>
</evidence>
<proteinExistence type="predicted"/>
<gene>
    <name evidence="1" type="ORF">EQG49_05295</name>
</gene>